<dbReference type="PANTHER" id="PTHR23017">
    <property type="entry name" value="SERPENTINE RECEPTOR, CLASS X"/>
    <property type="match status" value="1"/>
</dbReference>
<evidence type="ECO:0000256" key="1">
    <source>
        <dbReference type="SAM" id="Phobius"/>
    </source>
</evidence>
<protein>
    <submittedName>
        <fullName evidence="4">7TM_GPCR_Srx domain-containing protein</fullName>
    </submittedName>
</protein>
<name>A0A1I8AL04_9BILA</name>
<feature type="transmembrane region" description="Helical" evidence="1">
    <location>
        <begin position="32"/>
        <end position="54"/>
    </location>
</feature>
<keyword evidence="1" id="KW-0472">Membrane</keyword>
<accession>A0A1I8AL04</accession>
<keyword evidence="1" id="KW-0812">Transmembrane</keyword>
<proteinExistence type="predicted"/>
<evidence type="ECO:0000313" key="3">
    <source>
        <dbReference type="Proteomes" id="UP000095287"/>
    </source>
</evidence>
<evidence type="ECO:0000259" key="2">
    <source>
        <dbReference type="Pfam" id="PF10328"/>
    </source>
</evidence>
<keyword evidence="1" id="KW-1133">Transmembrane helix</keyword>
<dbReference type="SUPFAM" id="SSF81321">
    <property type="entry name" value="Family A G protein-coupled receptor-like"/>
    <property type="match status" value="1"/>
</dbReference>
<feature type="domain" description="7TM GPCR serpentine receptor class x (Srx)" evidence="2">
    <location>
        <begin position="16"/>
        <end position="219"/>
    </location>
</feature>
<feature type="transmembrane region" description="Helical" evidence="1">
    <location>
        <begin position="208"/>
        <end position="228"/>
    </location>
</feature>
<keyword evidence="3" id="KW-1185">Reference proteome</keyword>
<reference evidence="4" key="1">
    <citation type="submission" date="2016-11" db="UniProtKB">
        <authorList>
            <consortium name="WormBaseParasite"/>
        </authorList>
    </citation>
    <scope>IDENTIFICATION</scope>
</reference>
<sequence length="278" mass="31921">MARRNFSDKHMRITHPFLYFRQPNNIPPTLGIFVYQFSYTFAYIQCVMNFTIALNRSVAVWWPLRYKAIFNKKLCCAVSILICFQALSVVSLYFIFPCQHIGYGPRSYANVFVKCSSGVTRDYSVLAKLLNKICFVLACCGTGMINLTTFCKIVYIRIVAKARYNNKDFKRDVRLFSLAVVQDILMTIIVFSIILFNNEENLDVIGVLLSYDGLIFIYVFNNASMAFCNPECRRYLFRTKAPVVLDNYTTTMGGISTVVLPNSLPTLPTITVVDRYQR</sequence>
<feature type="transmembrane region" description="Helical" evidence="1">
    <location>
        <begin position="175"/>
        <end position="196"/>
    </location>
</feature>
<dbReference type="Proteomes" id="UP000095287">
    <property type="component" value="Unplaced"/>
</dbReference>
<organism evidence="3 4">
    <name type="scientific">Steinernema glaseri</name>
    <dbReference type="NCBI Taxonomy" id="37863"/>
    <lineage>
        <taxon>Eukaryota</taxon>
        <taxon>Metazoa</taxon>
        <taxon>Ecdysozoa</taxon>
        <taxon>Nematoda</taxon>
        <taxon>Chromadorea</taxon>
        <taxon>Rhabditida</taxon>
        <taxon>Tylenchina</taxon>
        <taxon>Panagrolaimomorpha</taxon>
        <taxon>Strongyloidoidea</taxon>
        <taxon>Steinernematidae</taxon>
        <taxon>Steinernema</taxon>
    </lineage>
</organism>
<feature type="transmembrane region" description="Helical" evidence="1">
    <location>
        <begin position="74"/>
        <end position="96"/>
    </location>
</feature>
<dbReference type="WBParaSite" id="L893_g6687.t1">
    <property type="protein sequence ID" value="L893_g6687.t1"/>
    <property type="gene ID" value="L893_g6687"/>
</dbReference>
<evidence type="ECO:0000313" key="4">
    <source>
        <dbReference type="WBParaSite" id="L893_g6687.t1"/>
    </source>
</evidence>
<dbReference type="AlphaFoldDB" id="A0A1I8AL04"/>
<feature type="transmembrane region" description="Helical" evidence="1">
    <location>
        <begin position="129"/>
        <end position="155"/>
    </location>
</feature>
<dbReference type="InterPro" id="IPR019430">
    <property type="entry name" value="7TM_GPCR_serpentine_rcpt_Srx"/>
</dbReference>
<dbReference type="Pfam" id="PF10328">
    <property type="entry name" value="7TM_GPCR_Srx"/>
    <property type="match status" value="1"/>
</dbReference>
<dbReference type="Gene3D" id="1.20.1070.10">
    <property type="entry name" value="Rhodopsin 7-helix transmembrane proteins"/>
    <property type="match status" value="1"/>
</dbReference>